<comment type="caution">
    <text evidence="1">The sequence shown here is derived from an EMBL/GenBank/DDBJ whole genome shotgun (WGS) entry which is preliminary data.</text>
</comment>
<dbReference type="RefSeq" id="WP_323697611.1">
    <property type="nucleotide sequence ID" value="NZ_JAYGIL010000019.1"/>
</dbReference>
<evidence type="ECO:0000313" key="2">
    <source>
        <dbReference type="Proteomes" id="UP001303899"/>
    </source>
</evidence>
<gene>
    <name evidence="1" type="ORF">VB776_15270</name>
</gene>
<sequence length="248" mass="27583">MATTSETGHAVNVKNFFNLVNFCKGFGTQYQPSKVSIQIPALENTYQQAKEAIDEIIRQTTAYNIVINERALLFKDNRTLSTRLINAFEMTDAPDATKKDVKGFNRKLQGKKASAVKETDSTIDGLNAEAPKTISSSQTSFNQQVEHLKALVTVLESEPSYVPNEVDLKVSTLKNLISQQDSANEQVAIVYTALSNARLKRDRILYGEETGLYNISLDIKKYVKAVFGASSPEYKQVTGVSIKDFKKK</sequence>
<dbReference type="Proteomes" id="UP001303899">
    <property type="component" value="Unassembled WGS sequence"/>
</dbReference>
<name>A0ABU5S7G3_9BACT</name>
<accession>A0ABU5S7G3</accession>
<organism evidence="1 2">
    <name type="scientific">Arcicella gelida</name>
    <dbReference type="NCBI Taxonomy" id="2984195"/>
    <lineage>
        <taxon>Bacteria</taxon>
        <taxon>Pseudomonadati</taxon>
        <taxon>Bacteroidota</taxon>
        <taxon>Cytophagia</taxon>
        <taxon>Cytophagales</taxon>
        <taxon>Flectobacillaceae</taxon>
        <taxon>Arcicella</taxon>
    </lineage>
</organism>
<keyword evidence="2" id="KW-1185">Reference proteome</keyword>
<protein>
    <submittedName>
        <fullName evidence="1">Uncharacterized protein</fullName>
    </submittedName>
</protein>
<dbReference type="EMBL" id="JAYGIL010000019">
    <property type="protein sequence ID" value="MEA5404291.1"/>
    <property type="molecule type" value="Genomic_DNA"/>
</dbReference>
<evidence type="ECO:0000313" key="1">
    <source>
        <dbReference type="EMBL" id="MEA5404291.1"/>
    </source>
</evidence>
<reference evidence="1 2" key="1">
    <citation type="submission" date="2023-12" db="EMBL/GenBank/DDBJ databases">
        <title>Novel species of the genus Arcicella isolated from rivers.</title>
        <authorList>
            <person name="Lu H."/>
        </authorList>
    </citation>
    <scope>NUCLEOTIDE SEQUENCE [LARGE SCALE GENOMIC DNA]</scope>
    <source>
        <strain evidence="1 2">DC2W</strain>
    </source>
</reference>
<proteinExistence type="predicted"/>